<dbReference type="EMBL" id="BAABBV010000001">
    <property type="protein sequence ID" value="GAA4158110.1"/>
    <property type="molecule type" value="Genomic_DNA"/>
</dbReference>
<proteinExistence type="predicted"/>
<dbReference type="Proteomes" id="UP001415169">
    <property type="component" value="Unassembled WGS sequence"/>
</dbReference>
<evidence type="ECO:0000313" key="5">
    <source>
        <dbReference type="EMBL" id="GAA4158110.1"/>
    </source>
</evidence>
<name>A0ABP7ZHT9_9MICO</name>
<dbReference type="PROSITE" id="PS50956">
    <property type="entry name" value="HTH_ASNC_2"/>
    <property type="match status" value="1"/>
</dbReference>
<sequence>MALDRVDRRIIAELSADARLSVRALAERIHLSRNATHTRILHLIESGAIEGFRARVDRKAIGLHVMAVITAKLAAGASVAEVMAALQALPHVESVLAVSGDIDLFVTVNAPDHDVLSEVILQEIRQVPGIASTRSYVVLDSREGTPPGLAAAGQNAHLTAVD</sequence>
<dbReference type="SMART" id="SM00344">
    <property type="entry name" value="HTH_ASNC"/>
    <property type="match status" value="1"/>
</dbReference>
<dbReference type="InterPro" id="IPR019888">
    <property type="entry name" value="Tscrpt_reg_AsnC-like"/>
</dbReference>
<evidence type="ECO:0000259" key="4">
    <source>
        <dbReference type="PROSITE" id="PS50956"/>
    </source>
</evidence>
<feature type="domain" description="HTH asnC-type" evidence="4">
    <location>
        <begin position="3"/>
        <end position="64"/>
    </location>
</feature>
<dbReference type="Pfam" id="PF01037">
    <property type="entry name" value="AsnC_trans_reg"/>
    <property type="match status" value="1"/>
</dbReference>
<keyword evidence="2" id="KW-0238">DNA-binding</keyword>
<dbReference type="RefSeq" id="WP_344790698.1">
    <property type="nucleotide sequence ID" value="NZ_BAABBV010000001.1"/>
</dbReference>
<accession>A0ABP7ZHT9</accession>
<reference evidence="5" key="1">
    <citation type="journal article" date="2014" name="Int. J. Syst. Evol. Microbiol.">
        <title>Complete genome of a new Firmicutes species belonging to the dominant human colonic microbiota ('Ruminococcus bicirculans') reveals two chromosomes and a selective capacity to utilize plant glucans.</title>
        <authorList>
            <consortium name="NISC Comparative Sequencing Program"/>
            <person name="Wegmann U."/>
            <person name="Louis P."/>
            <person name="Goesmann A."/>
            <person name="Henrissat B."/>
            <person name="Duncan S.H."/>
            <person name="Flint H.J."/>
        </authorList>
    </citation>
    <scope>NUCLEOTIDE SEQUENCE</scope>
    <source>
        <strain evidence="5">JCM 17590</strain>
    </source>
</reference>
<evidence type="ECO:0000256" key="1">
    <source>
        <dbReference type="ARBA" id="ARBA00023015"/>
    </source>
</evidence>
<dbReference type="InterPro" id="IPR019887">
    <property type="entry name" value="Tscrpt_reg_AsnC/Lrp_C"/>
</dbReference>
<dbReference type="Pfam" id="PF13412">
    <property type="entry name" value="HTH_24"/>
    <property type="match status" value="1"/>
</dbReference>
<dbReference type="InterPro" id="IPR011008">
    <property type="entry name" value="Dimeric_a/b-barrel"/>
</dbReference>
<protein>
    <submittedName>
        <fullName evidence="5">Lrp/AsnC family transcriptional regulator</fullName>
    </submittedName>
</protein>
<evidence type="ECO:0000256" key="3">
    <source>
        <dbReference type="ARBA" id="ARBA00023163"/>
    </source>
</evidence>
<dbReference type="SUPFAM" id="SSF46785">
    <property type="entry name" value="Winged helix' DNA-binding domain"/>
    <property type="match status" value="1"/>
</dbReference>
<organism evidence="5 6">
    <name type="scientific">Gryllotalpicola daejeonensis</name>
    <dbReference type="NCBI Taxonomy" id="993087"/>
    <lineage>
        <taxon>Bacteria</taxon>
        <taxon>Bacillati</taxon>
        <taxon>Actinomycetota</taxon>
        <taxon>Actinomycetes</taxon>
        <taxon>Micrococcales</taxon>
        <taxon>Microbacteriaceae</taxon>
        <taxon>Gryllotalpicola</taxon>
    </lineage>
</organism>
<gene>
    <name evidence="5" type="ORF">GCM10022286_10520</name>
</gene>
<dbReference type="PANTHER" id="PTHR30154">
    <property type="entry name" value="LEUCINE-RESPONSIVE REGULATORY PROTEIN"/>
    <property type="match status" value="1"/>
</dbReference>
<keyword evidence="3" id="KW-0804">Transcription</keyword>
<comment type="caution">
    <text evidence="5">The sequence shown here is derived from an EMBL/GenBank/DDBJ whole genome shotgun (WGS) entry which is preliminary data.</text>
</comment>
<dbReference type="SUPFAM" id="SSF54909">
    <property type="entry name" value="Dimeric alpha+beta barrel"/>
    <property type="match status" value="1"/>
</dbReference>
<keyword evidence="6" id="KW-1185">Reference proteome</keyword>
<dbReference type="InterPro" id="IPR000485">
    <property type="entry name" value="AsnC-type_HTH_dom"/>
</dbReference>
<evidence type="ECO:0000313" key="6">
    <source>
        <dbReference type="Proteomes" id="UP001415169"/>
    </source>
</evidence>
<dbReference type="Gene3D" id="3.30.70.920">
    <property type="match status" value="1"/>
</dbReference>
<dbReference type="PANTHER" id="PTHR30154:SF34">
    <property type="entry name" value="TRANSCRIPTIONAL REGULATOR AZLB"/>
    <property type="match status" value="1"/>
</dbReference>
<evidence type="ECO:0000256" key="2">
    <source>
        <dbReference type="ARBA" id="ARBA00023125"/>
    </source>
</evidence>
<keyword evidence="1" id="KW-0805">Transcription regulation</keyword>
<dbReference type="PRINTS" id="PR00033">
    <property type="entry name" value="HTHASNC"/>
</dbReference>
<reference evidence="5" key="2">
    <citation type="submission" date="2023-12" db="EMBL/GenBank/DDBJ databases">
        <authorList>
            <person name="Sun Q."/>
            <person name="Inoue M."/>
        </authorList>
    </citation>
    <scope>NUCLEOTIDE SEQUENCE</scope>
    <source>
        <strain evidence="5">JCM 17590</strain>
    </source>
</reference>
<dbReference type="InterPro" id="IPR036388">
    <property type="entry name" value="WH-like_DNA-bd_sf"/>
</dbReference>
<dbReference type="Gene3D" id="1.10.10.10">
    <property type="entry name" value="Winged helix-like DNA-binding domain superfamily/Winged helix DNA-binding domain"/>
    <property type="match status" value="1"/>
</dbReference>
<dbReference type="InterPro" id="IPR036390">
    <property type="entry name" value="WH_DNA-bd_sf"/>
</dbReference>